<evidence type="ECO:0000313" key="4">
    <source>
        <dbReference type="Proteomes" id="UP000224567"/>
    </source>
</evidence>
<reference evidence="4" key="2">
    <citation type="journal article" date="2017" name="J. Anim. Genet.">
        <title>Multiple reference genome sequences of hot pepper reveal the massive evolution of plant disease resistance genes by retroduplication.</title>
        <authorList>
            <person name="Kim S."/>
            <person name="Park J."/>
            <person name="Yeom S.-I."/>
            <person name="Kim Y.-M."/>
            <person name="Seo E."/>
            <person name="Kim K.-T."/>
            <person name="Kim M.-S."/>
            <person name="Lee J.M."/>
            <person name="Cheong K."/>
            <person name="Shin H.-S."/>
            <person name="Kim S.-B."/>
            <person name="Han K."/>
            <person name="Lee J."/>
            <person name="Park M."/>
            <person name="Lee H.-A."/>
            <person name="Lee H.-Y."/>
            <person name="Lee Y."/>
            <person name="Oh S."/>
            <person name="Lee J.H."/>
            <person name="Choi E."/>
            <person name="Choi E."/>
            <person name="Lee S.E."/>
            <person name="Jeon J."/>
            <person name="Kim H."/>
            <person name="Choi G."/>
            <person name="Song H."/>
            <person name="Lee J."/>
            <person name="Lee S.-C."/>
            <person name="Kwon J.-K."/>
            <person name="Lee H.-Y."/>
            <person name="Koo N."/>
            <person name="Hong Y."/>
            <person name="Kim R.W."/>
            <person name="Kang W.-H."/>
            <person name="Huh J.H."/>
            <person name="Kang B.-C."/>
            <person name="Yang T.-J."/>
            <person name="Lee Y.-H."/>
            <person name="Bennetzen J.L."/>
            <person name="Choi D."/>
        </authorList>
    </citation>
    <scope>NUCLEOTIDE SEQUENCE [LARGE SCALE GENOMIC DNA]</scope>
    <source>
        <strain evidence="4">cv. PBC81</strain>
    </source>
</reference>
<dbReference type="EMBL" id="MLFT02000007">
    <property type="protein sequence ID" value="PHT42365.1"/>
    <property type="molecule type" value="Genomic_DNA"/>
</dbReference>
<dbReference type="PANTHER" id="PTHR33919">
    <property type="entry name" value="OS09G0127700 PROTEIN"/>
    <property type="match status" value="1"/>
</dbReference>
<feature type="region of interest" description="Disordered" evidence="1">
    <location>
        <begin position="1"/>
        <end position="65"/>
    </location>
</feature>
<dbReference type="Proteomes" id="UP000224567">
    <property type="component" value="Unassembled WGS sequence"/>
</dbReference>
<protein>
    <submittedName>
        <fullName evidence="3">Uncharacterized protein</fullName>
    </submittedName>
</protein>
<accession>A0A2G2WAT9</accession>
<evidence type="ECO:0000256" key="1">
    <source>
        <dbReference type="SAM" id="MobiDB-lite"/>
    </source>
</evidence>
<feature type="compositionally biased region" description="Polar residues" evidence="1">
    <location>
        <begin position="39"/>
        <end position="55"/>
    </location>
</feature>
<keyword evidence="2" id="KW-0812">Transmembrane</keyword>
<organism evidence="3 4">
    <name type="scientific">Capsicum baccatum</name>
    <name type="common">Peruvian pepper</name>
    <dbReference type="NCBI Taxonomy" id="33114"/>
    <lineage>
        <taxon>Eukaryota</taxon>
        <taxon>Viridiplantae</taxon>
        <taxon>Streptophyta</taxon>
        <taxon>Embryophyta</taxon>
        <taxon>Tracheophyta</taxon>
        <taxon>Spermatophyta</taxon>
        <taxon>Magnoliopsida</taxon>
        <taxon>eudicotyledons</taxon>
        <taxon>Gunneridae</taxon>
        <taxon>Pentapetalae</taxon>
        <taxon>asterids</taxon>
        <taxon>lamiids</taxon>
        <taxon>Solanales</taxon>
        <taxon>Solanaceae</taxon>
        <taxon>Solanoideae</taxon>
        <taxon>Capsiceae</taxon>
        <taxon>Capsicum</taxon>
    </lineage>
</organism>
<proteinExistence type="predicted"/>
<dbReference type="OrthoDB" id="1892673at2759"/>
<dbReference type="AlphaFoldDB" id="A0A2G2WAT9"/>
<dbReference type="PANTHER" id="PTHR33919:SF7">
    <property type="entry name" value="PROTEIN, PUTATIVE-RELATED"/>
    <property type="match status" value="1"/>
</dbReference>
<keyword evidence="2" id="KW-1133">Transmembrane helix</keyword>
<reference evidence="3 4" key="1">
    <citation type="journal article" date="2017" name="Genome Biol.">
        <title>New reference genome sequences of hot pepper reveal the massive evolution of plant disease-resistance genes by retroduplication.</title>
        <authorList>
            <person name="Kim S."/>
            <person name="Park J."/>
            <person name="Yeom S.I."/>
            <person name="Kim Y.M."/>
            <person name="Seo E."/>
            <person name="Kim K.T."/>
            <person name="Kim M.S."/>
            <person name="Lee J.M."/>
            <person name="Cheong K."/>
            <person name="Shin H.S."/>
            <person name="Kim S.B."/>
            <person name="Han K."/>
            <person name="Lee J."/>
            <person name="Park M."/>
            <person name="Lee H.A."/>
            <person name="Lee H.Y."/>
            <person name="Lee Y."/>
            <person name="Oh S."/>
            <person name="Lee J.H."/>
            <person name="Choi E."/>
            <person name="Choi E."/>
            <person name="Lee S.E."/>
            <person name="Jeon J."/>
            <person name="Kim H."/>
            <person name="Choi G."/>
            <person name="Song H."/>
            <person name="Lee J."/>
            <person name="Lee S.C."/>
            <person name="Kwon J.K."/>
            <person name="Lee H.Y."/>
            <person name="Koo N."/>
            <person name="Hong Y."/>
            <person name="Kim R.W."/>
            <person name="Kang W.H."/>
            <person name="Huh J.H."/>
            <person name="Kang B.C."/>
            <person name="Yang T.J."/>
            <person name="Lee Y.H."/>
            <person name="Bennetzen J.L."/>
            <person name="Choi D."/>
        </authorList>
    </citation>
    <scope>NUCLEOTIDE SEQUENCE [LARGE SCALE GENOMIC DNA]</scope>
    <source>
        <strain evidence="4">cv. PBC81</strain>
    </source>
</reference>
<feature type="compositionally biased region" description="Polar residues" evidence="1">
    <location>
        <begin position="1"/>
        <end position="12"/>
    </location>
</feature>
<sequence length="128" mass="13307">MVGQGNVKSSGSRVAPQPGQPHTTIKTPGMAVPPPPMGQQVSRAATAATTGNQASPKLPSPGHMNTEVLNQTRRVPISPAKAAVGGFAVVMSIAYFTLYSKKKPEASAMDVARVVSGTSHPEHTRPRN</sequence>
<evidence type="ECO:0000256" key="2">
    <source>
        <dbReference type="SAM" id="Phobius"/>
    </source>
</evidence>
<gene>
    <name evidence="3" type="ORF">CQW23_16390</name>
</gene>
<keyword evidence="2" id="KW-0472">Membrane</keyword>
<name>A0A2G2WAT9_CAPBA</name>
<keyword evidence="4" id="KW-1185">Reference proteome</keyword>
<comment type="caution">
    <text evidence="3">The sequence shown here is derived from an EMBL/GenBank/DDBJ whole genome shotgun (WGS) entry which is preliminary data.</text>
</comment>
<evidence type="ECO:0000313" key="3">
    <source>
        <dbReference type="EMBL" id="PHT42365.1"/>
    </source>
</evidence>
<feature type="transmembrane region" description="Helical" evidence="2">
    <location>
        <begin position="82"/>
        <end position="99"/>
    </location>
</feature>